<dbReference type="Proteomes" id="UP001265746">
    <property type="component" value="Unassembled WGS sequence"/>
</dbReference>
<dbReference type="PANTHER" id="PTHR24148">
    <property type="entry name" value="ANKYRIN REPEAT DOMAIN-CONTAINING PROTEIN 39 HOMOLOG-RELATED"/>
    <property type="match status" value="1"/>
</dbReference>
<evidence type="ECO:0000256" key="1">
    <source>
        <dbReference type="SAM" id="MobiDB-lite"/>
    </source>
</evidence>
<dbReference type="PANTHER" id="PTHR24148:SF64">
    <property type="entry name" value="HETEROKARYON INCOMPATIBILITY DOMAIN-CONTAINING PROTEIN"/>
    <property type="match status" value="1"/>
</dbReference>
<feature type="compositionally biased region" description="Basic and acidic residues" evidence="1">
    <location>
        <begin position="609"/>
        <end position="621"/>
    </location>
</feature>
<evidence type="ECO:0000259" key="2">
    <source>
        <dbReference type="Pfam" id="PF06985"/>
    </source>
</evidence>
<gene>
    <name evidence="3" type="ORF">N8I77_002662</name>
</gene>
<evidence type="ECO:0000313" key="4">
    <source>
        <dbReference type="Proteomes" id="UP001265746"/>
    </source>
</evidence>
<comment type="caution">
    <text evidence="3">The sequence shown here is derived from an EMBL/GenBank/DDBJ whole genome shotgun (WGS) entry which is preliminary data.</text>
</comment>
<reference evidence="3" key="1">
    <citation type="submission" date="2023-06" db="EMBL/GenBank/DDBJ databases">
        <authorList>
            <person name="Noh H."/>
        </authorList>
    </citation>
    <scope>NUCLEOTIDE SEQUENCE</scope>
    <source>
        <strain evidence="3">DUCC20226</strain>
    </source>
</reference>
<dbReference type="Pfam" id="PF26639">
    <property type="entry name" value="Het-6_barrel"/>
    <property type="match status" value="1"/>
</dbReference>
<name>A0AAD9STG1_PHOAM</name>
<proteinExistence type="predicted"/>
<organism evidence="3 4">
    <name type="scientific">Phomopsis amygdali</name>
    <name type="common">Fusicoccum amygdali</name>
    <dbReference type="NCBI Taxonomy" id="1214568"/>
    <lineage>
        <taxon>Eukaryota</taxon>
        <taxon>Fungi</taxon>
        <taxon>Dikarya</taxon>
        <taxon>Ascomycota</taxon>
        <taxon>Pezizomycotina</taxon>
        <taxon>Sordariomycetes</taxon>
        <taxon>Sordariomycetidae</taxon>
        <taxon>Diaporthales</taxon>
        <taxon>Diaporthaceae</taxon>
        <taxon>Diaporthe</taxon>
    </lineage>
</organism>
<evidence type="ECO:0000313" key="3">
    <source>
        <dbReference type="EMBL" id="KAK2615941.1"/>
    </source>
</evidence>
<dbReference type="InterPro" id="IPR052895">
    <property type="entry name" value="HetReg/Transcr_Mod"/>
</dbReference>
<dbReference type="InterPro" id="IPR010730">
    <property type="entry name" value="HET"/>
</dbReference>
<dbReference type="AlphaFoldDB" id="A0AAD9STG1"/>
<dbReference type="Pfam" id="PF06985">
    <property type="entry name" value="HET"/>
    <property type="match status" value="1"/>
</dbReference>
<feature type="region of interest" description="Disordered" evidence="1">
    <location>
        <begin position="587"/>
        <end position="621"/>
    </location>
</feature>
<protein>
    <recommendedName>
        <fullName evidence="2">Heterokaryon incompatibility domain-containing protein</fullName>
    </recommendedName>
</protein>
<accession>A0AAD9STG1</accession>
<feature type="domain" description="Heterokaryon incompatibility" evidence="2">
    <location>
        <begin position="20"/>
        <end position="129"/>
    </location>
</feature>
<keyword evidence="4" id="KW-1185">Reference proteome</keyword>
<dbReference type="EMBL" id="JAUJFL010000001">
    <property type="protein sequence ID" value="KAK2615941.1"/>
    <property type="molecule type" value="Genomic_DNA"/>
</dbReference>
<sequence>MLLDESRAKRAREAGLLPPLNLWIDALCINQADNDEKASQVAMMGRIYAATTSVTVWLGPEDVFTRPALDLIFRMFSISQDQTRAAALLGGFGHTAKALGLPEESSTQWWALYAFLQRSWFRRAWITQEVALAPKISVEVGLLSLPWIVLPKAAAVLYESRLGDMMEYFAWFEMTGPKFDEPLFLDDMTPIMQTSERTDDDRHLFPTSKQRAASFHNIIRLQSARDGDGSRLGTFTGYRLGTRRTDIIDSIPILHMFDSTRRAEATDPRDRIYACLSLSQRDTHDKETVSPLRRTILPNYNHSTEKVYIEAAWYTLLSGNDLELLMRSYVDTNEDQVDDGKGNALPSWVPDWRQPLTEAPLWSLQTYKDSKWSASKDLVWVPPEDSTVVYGKTLSVNGVFVDTIIDVVESDNFSLSKCGAVATELPEEYPWADGSLLRSEVLWRTLIANSEDEYYPARDFGQAFYYMWMDEMKTASREYHSTDGLNDPEKEKEWYRFVHTTGKLFPHGGELNEKWKAKEELKGMPLREHYEVSVNRSNQDDFADNLSRIQAELGWQKMKSTTPTAMSQVDLMLTRFRDNFKIDTGYDFEGSNEAKSEHDAPEPSEEIEFPPKETKTSHEFSRLQSFSKTRRIFRTKNGYLGNGPRFARRGDQVWALAGSKVPFILRPHDNEAFLLVGDAYVHGLMHGEAFENNDSDITKIDLV</sequence>
<feature type="compositionally biased region" description="Basic and acidic residues" evidence="1">
    <location>
        <begin position="592"/>
        <end position="601"/>
    </location>
</feature>